<dbReference type="InterPro" id="IPR001387">
    <property type="entry name" value="Cro/C1-type_HTH"/>
</dbReference>
<proteinExistence type="predicted"/>
<dbReference type="InterPro" id="IPR043917">
    <property type="entry name" value="DUF5753"/>
</dbReference>
<dbReference type="Proteomes" id="UP001500443">
    <property type="component" value="Unassembled WGS sequence"/>
</dbReference>
<sequence length="283" mass="31630">MTPRNATHRATGTTAEMFGDVLRHLREAAGKTQAELAKHIPCDRSFVARIENATSVPPDTFAAKCDEVLGGNGLLAQLWRKVDWYPDVAHPDWFERRAQMDAECVALREYQERVMPGLLQSAQYARALFARVIPDEEKVEERVRARLSRQQRFLSSEGPLYVAVLDESCLRNVVGGPDVMCEQCEYLLSAGQRPNIQIQVSPADRPELIRPRGSVSLITLPGGEQWAYAEALDRGHFSADPAVYGHQLRTYDVLRADALSARESAALIGEFMEGYRQHGHDVA</sequence>
<accession>A0ABP5JFA3</accession>
<evidence type="ECO:0000313" key="3">
    <source>
        <dbReference type="Proteomes" id="UP001500443"/>
    </source>
</evidence>
<dbReference type="RefSeq" id="WP_425582300.1">
    <property type="nucleotide sequence ID" value="NZ_BAAAPF010000024.1"/>
</dbReference>
<gene>
    <name evidence="2" type="ORF">GCM10009802_14320</name>
</gene>
<feature type="domain" description="HTH cro/C1-type" evidence="1">
    <location>
        <begin position="22"/>
        <end position="78"/>
    </location>
</feature>
<keyword evidence="3" id="KW-1185">Reference proteome</keyword>
<dbReference type="Pfam" id="PF19054">
    <property type="entry name" value="DUF5753"/>
    <property type="match status" value="1"/>
</dbReference>
<dbReference type="InterPro" id="IPR010982">
    <property type="entry name" value="Lambda_DNA-bd_dom_sf"/>
</dbReference>
<evidence type="ECO:0000259" key="1">
    <source>
        <dbReference type="PROSITE" id="PS50943"/>
    </source>
</evidence>
<protein>
    <submittedName>
        <fullName evidence="2">Helix-turn-helix transcriptional regulator</fullName>
    </submittedName>
</protein>
<organism evidence="2 3">
    <name type="scientific">Streptomyces synnematoformans</name>
    <dbReference type="NCBI Taxonomy" id="415721"/>
    <lineage>
        <taxon>Bacteria</taxon>
        <taxon>Bacillati</taxon>
        <taxon>Actinomycetota</taxon>
        <taxon>Actinomycetes</taxon>
        <taxon>Kitasatosporales</taxon>
        <taxon>Streptomycetaceae</taxon>
        <taxon>Streptomyces</taxon>
    </lineage>
</organism>
<dbReference type="PROSITE" id="PS50943">
    <property type="entry name" value="HTH_CROC1"/>
    <property type="match status" value="1"/>
</dbReference>
<dbReference type="Pfam" id="PF13560">
    <property type="entry name" value="HTH_31"/>
    <property type="match status" value="1"/>
</dbReference>
<reference evidence="3" key="1">
    <citation type="journal article" date="2019" name="Int. J. Syst. Evol. Microbiol.">
        <title>The Global Catalogue of Microorganisms (GCM) 10K type strain sequencing project: providing services to taxonomists for standard genome sequencing and annotation.</title>
        <authorList>
            <consortium name="The Broad Institute Genomics Platform"/>
            <consortium name="The Broad Institute Genome Sequencing Center for Infectious Disease"/>
            <person name="Wu L."/>
            <person name="Ma J."/>
        </authorList>
    </citation>
    <scope>NUCLEOTIDE SEQUENCE [LARGE SCALE GENOMIC DNA]</scope>
    <source>
        <strain evidence="3">JCM 15481</strain>
    </source>
</reference>
<dbReference type="CDD" id="cd00093">
    <property type="entry name" value="HTH_XRE"/>
    <property type="match status" value="1"/>
</dbReference>
<dbReference type="EMBL" id="BAAAPF010000024">
    <property type="protein sequence ID" value="GAA2114710.1"/>
    <property type="molecule type" value="Genomic_DNA"/>
</dbReference>
<comment type="caution">
    <text evidence="2">The sequence shown here is derived from an EMBL/GenBank/DDBJ whole genome shotgun (WGS) entry which is preliminary data.</text>
</comment>
<evidence type="ECO:0000313" key="2">
    <source>
        <dbReference type="EMBL" id="GAA2114710.1"/>
    </source>
</evidence>
<dbReference type="SUPFAM" id="SSF47413">
    <property type="entry name" value="lambda repressor-like DNA-binding domains"/>
    <property type="match status" value="1"/>
</dbReference>
<dbReference type="SMART" id="SM00530">
    <property type="entry name" value="HTH_XRE"/>
    <property type="match status" value="1"/>
</dbReference>
<dbReference type="Gene3D" id="1.10.260.40">
    <property type="entry name" value="lambda repressor-like DNA-binding domains"/>
    <property type="match status" value="1"/>
</dbReference>
<name>A0ABP5JFA3_9ACTN</name>